<dbReference type="RefSeq" id="WP_119275929.1">
    <property type="nucleotide sequence ID" value="NZ_QWLA01000006.1"/>
</dbReference>
<organism evidence="2 3">
    <name type="scientific">Calidithermus roseus</name>
    <dbReference type="NCBI Taxonomy" id="1644118"/>
    <lineage>
        <taxon>Bacteria</taxon>
        <taxon>Thermotogati</taxon>
        <taxon>Deinococcota</taxon>
        <taxon>Deinococci</taxon>
        <taxon>Thermales</taxon>
        <taxon>Thermaceae</taxon>
        <taxon>Calidithermus</taxon>
    </lineage>
</organism>
<dbReference type="Proteomes" id="UP000265341">
    <property type="component" value="Unassembled WGS sequence"/>
</dbReference>
<evidence type="ECO:0000313" key="3">
    <source>
        <dbReference type="Proteomes" id="UP000265341"/>
    </source>
</evidence>
<protein>
    <submittedName>
        <fullName evidence="2">Uncharacterized protein</fullName>
    </submittedName>
</protein>
<gene>
    <name evidence="2" type="ORF">Mrose_00580</name>
</gene>
<name>A0A399EYX9_9DEIN</name>
<dbReference type="OrthoDB" id="34132at2"/>
<sequence>MASGLKPQNGTLYHWDIYALFYAPQEVYFGHETQVNLNLIETVNLPDGTERVYLSPTKRRGVERRALLYASAQKNGQSLFLTDLLDCGIPNTCGREVCPICRVYGALVTEKRGDIERTTFIGRLTHGGGVAVPPLEPLEKQRAMHPSDLRREAGEEPQPFKRQYGAPGLLFPVYNHVLSATEAEFRAAAYAFLESLHRLGAGNPKGLDLFEDEDFGPYLVLDRYRAPLGRRVILPPTLKEPQQALEEFRRRAGDTPNESGEGPLFERRKGKAALEELRRLARAFVEEDLPALAQG</sequence>
<comment type="caution">
    <text evidence="2">The sequence shown here is derived from an EMBL/GenBank/DDBJ whole genome shotgun (WGS) entry which is preliminary data.</text>
</comment>
<proteinExistence type="predicted"/>
<feature type="region of interest" description="Disordered" evidence="1">
    <location>
        <begin position="249"/>
        <end position="268"/>
    </location>
</feature>
<dbReference type="AlphaFoldDB" id="A0A399EYX9"/>
<keyword evidence="3" id="KW-1185">Reference proteome</keyword>
<dbReference type="EMBL" id="QWLA01000006">
    <property type="protein sequence ID" value="RIH88973.1"/>
    <property type="molecule type" value="Genomic_DNA"/>
</dbReference>
<reference evidence="2 3" key="1">
    <citation type="submission" date="2018-08" db="EMBL/GenBank/DDBJ databases">
        <title>Meiothermus roseus NBRC 110900 genome sequencing project.</title>
        <authorList>
            <person name="Da Costa M.S."/>
            <person name="Albuquerque L."/>
            <person name="Raposo P."/>
            <person name="Froufe H.J.C."/>
            <person name="Barroso C.S."/>
            <person name="Egas C."/>
        </authorList>
    </citation>
    <scope>NUCLEOTIDE SEQUENCE [LARGE SCALE GENOMIC DNA]</scope>
    <source>
        <strain evidence="2 3">NBRC 110900</strain>
    </source>
</reference>
<evidence type="ECO:0000313" key="2">
    <source>
        <dbReference type="EMBL" id="RIH88973.1"/>
    </source>
</evidence>
<evidence type="ECO:0000256" key="1">
    <source>
        <dbReference type="SAM" id="MobiDB-lite"/>
    </source>
</evidence>
<accession>A0A399EYX9</accession>